<gene>
    <name evidence="2" type="ORF">Hypma_016622</name>
</gene>
<proteinExistence type="predicted"/>
<dbReference type="Proteomes" id="UP000076154">
    <property type="component" value="Unassembled WGS sequence"/>
</dbReference>
<sequence>MENRTPLSWRFYGRRKKLKRKKRVKAVHEDERTERTPALTPPASAKAKKKKQLPSLDEKLFSTIMDLLFCWASRSQNRFKSTILRLTMSSANIRTTGSLFSKPSLYSLHLIQRTPRRDVLTLLSSQEIWQERFRTIIMFFKAKTKFHFCYDLLSSPLCSIGFPEWEYERCGHRYRGKTNHIPTALTNAFRYFLVKLHRPQDFDSLEITDKPRTPIESQLPTKWNAAGIDADFMVNPALTIALANSAPHFKDLTVTAPTRLIQLFTSFSNPLFLRRSPQAAVLYVLYGKTDPNTTALHGETFAMFDADTGTSGRTHLSFG</sequence>
<organism evidence="2 3">
    <name type="scientific">Hypsizygus marmoreus</name>
    <name type="common">White beech mushroom</name>
    <name type="synonym">Agaricus marmoreus</name>
    <dbReference type="NCBI Taxonomy" id="39966"/>
    <lineage>
        <taxon>Eukaryota</taxon>
        <taxon>Fungi</taxon>
        <taxon>Dikarya</taxon>
        <taxon>Basidiomycota</taxon>
        <taxon>Agaricomycotina</taxon>
        <taxon>Agaricomycetes</taxon>
        <taxon>Agaricomycetidae</taxon>
        <taxon>Agaricales</taxon>
        <taxon>Tricholomatineae</taxon>
        <taxon>Lyophyllaceae</taxon>
        <taxon>Hypsizygus</taxon>
    </lineage>
</organism>
<evidence type="ECO:0000313" key="2">
    <source>
        <dbReference type="EMBL" id="RDB14521.1"/>
    </source>
</evidence>
<feature type="compositionally biased region" description="Low complexity" evidence="1">
    <location>
        <begin position="36"/>
        <end position="45"/>
    </location>
</feature>
<feature type="region of interest" description="Disordered" evidence="1">
    <location>
        <begin position="20"/>
        <end position="49"/>
    </location>
</feature>
<name>A0A369IXK0_HYPMA</name>
<reference evidence="2" key="1">
    <citation type="submission" date="2018-04" db="EMBL/GenBank/DDBJ databases">
        <title>Whole genome sequencing of Hypsizygus marmoreus.</title>
        <authorList>
            <person name="Choi I.-G."/>
            <person name="Min B."/>
            <person name="Kim J.-G."/>
            <person name="Kim S."/>
            <person name="Oh Y.-L."/>
            <person name="Kong W.-S."/>
            <person name="Park H."/>
            <person name="Jeong J."/>
            <person name="Song E.-S."/>
        </authorList>
    </citation>
    <scope>NUCLEOTIDE SEQUENCE [LARGE SCALE GENOMIC DNA]</scope>
    <source>
        <strain evidence="2">51987-8</strain>
    </source>
</reference>
<evidence type="ECO:0000256" key="1">
    <source>
        <dbReference type="SAM" id="MobiDB-lite"/>
    </source>
</evidence>
<feature type="compositionally biased region" description="Basic and acidic residues" evidence="1">
    <location>
        <begin position="26"/>
        <end position="35"/>
    </location>
</feature>
<protein>
    <submittedName>
        <fullName evidence="2">Uncharacterized protein</fullName>
    </submittedName>
</protein>
<dbReference type="OrthoDB" id="432953at2759"/>
<dbReference type="STRING" id="39966.A0A369IXK0"/>
<evidence type="ECO:0000313" key="3">
    <source>
        <dbReference type="Proteomes" id="UP000076154"/>
    </source>
</evidence>
<comment type="caution">
    <text evidence="2">The sequence shown here is derived from an EMBL/GenBank/DDBJ whole genome shotgun (WGS) entry which is preliminary data.</text>
</comment>
<dbReference type="EMBL" id="LUEZ02000100">
    <property type="protein sequence ID" value="RDB14521.1"/>
    <property type="molecule type" value="Genomic_DNA"/>
</dbReference>
<accession>A0A369IXK0</accession>
<keyword evidence="3" id="KW-1185">Reference proteome</keyword>
<dbReference type="InParanoid" id="A0A369IXK0"/>
<dbReference type="AlphaFoldDB" id="A0A369IXK0"/>